<evidence type="ECO:0000313" key="1">
    <source>
        <dbReference type="EMBL" id="NYT46523.1"/>
    </source>
</evidence>
<proteinExistence type="predicted"/>
<dbReference type="AlphaFoldDB" id="A0A7Z0SCF4"/>
<comment type="caution">
    <text evidence="1">The sequence shown here is derived from an EMBL/GenBank/DDBJ whole genome shotgun (WGS) entry which is preliminary data.</text>
</comment>
<accession>A0A7Z0SCF4</accession>
<evidence type="ECO:0000313" key="2">
    <source>
        <dbReference type="Proteomes" id="UP000537890"/>
    </source>
</evidence>
<dbReference type="EMBL" id="JACCHS010000010">
    <property type="protein sequence ID" value="NYT46523.1"/>
    <property type="molecule type" value="Genomic_DNA"/>
</dbReference>
<protein>
    <submittedName>
        <fullName evidence="1">Uncharacterized protein</fullName>
    </submittedName>
</protein>
<gene>
    <name evidence="1" type="ORF">H0A75_01280</name>
</gene>
<organism evidence="1 2">
    <name type="scientific">Candidatus Methanofishera endochildressiae</name>
    <dbReference type="NCBI Taxonomy" id="2738884"/>
    <lineage>
        <taxon>Bacteria</taxon>
        <taxon>Pseudomonadati</taxon>
        <taxon>Pseudomonadota</taxon>
        <taxon>Gammaproteobacteria</taxon>
        <taxon>Candidatus Methanofishera</taxon>
    </lineage>
</organism>
<name>A0A7Z0SCF4_9GAMM</name>
<dbReference type="Proteomes" id="UP000537890">
    <property type="component" value="Unassembled WGS sequence"/>
</dbReference>
<sequence length="84" mass="9501">MKRKKYHPKPRERICRGEAWVPQQTAEQLGNQTAWGTAHNQLFMGVKNLKARKKGLPLKLSSKLDAGASIMFWEMGPLGQIIAQ</sequence>
<reference evidence="1 2" key="1">
    <citation type="submission" date="2020-05" db="EMBL/GenBank/DDBJ databases">
        <title>Horizontal transmission and recombination maintain forever young bacterial symbiont genomes.</title>
        <authorList>
            <person name="Russell S.L."/>
            <person name="Pepper-Tunick E."/>
            <person name="Svedberg J."/>
            <person name="Byrne A."/>
            <person name="Ruelas Castillo J."/>
            <person name="Vollmers C."/>
            <person name="Beinart R.A."/>
            <person name="Corbett-Detig R."/>
        </authorList>
    </citation>
    <scope>NUCLEOTIDE SEQUENCE [LARGE SCALE GENOMIC DNA]</scope>
    <source>
        <strain evidence="1">4727-3</strain>
    </source>
</reference>